<dbReference type="RefSeq" id="WP_093395812.1">
    <property type="nucleotide sequence ID" value="NZ_FOUU01000009.1"/>
</dbReference>
<dbReference type="Pfam" id="PF00401">
    <property type="entry name" value="ATP-synt_DE"/>
    <property type="match status" value="1"/>
</dbReference>
<keyword evidence="9 10" id="KW-0066">ATP synthesis</keyword>
<evidence type="ECO:0000256" key="1">
    <source>
        <dbReference type="ARBA" id="ARBA00003543"/>
    </source>
</evidence>
<feature type="coiled-coil region" evidence="12">
    <location>
        <begin position="91"/>
        <end position="134"/>
    </location>
</feature>
<comment type="function">
    <text evidence="1 10">Produces ATP from ADP in the presence of a proton gradient across the membrane.</text>
</comment>
<dbReference type="CDD" id="cd12152">
    <property type="entry name" value="F1-ATPase_delta"/>
    <property type="match status" value="1"/>
</dbReference>
<name>A0A1I4VCR0_9BACT</name>
<feature type="domain" description="ATP synthase F1 complex delta/epsilon subunit N-terminal" evidence="14">
    <location>
        <begin position="7"/>
        <end position="83"/>
    </location>
</feature>
<keyword evidence="10" id="KW-1003">Cell membrane</keyword>
<dbReference type="InterPro" id="IPR020546">
    <property type="entry name" value="ATP_synth_F1_dsu/esu_N"/>
</dbReference>
<keyword evidence="6 10" id="KW-0406">Ion transport</keyword>
<dbReference type="AlphaFoldDB" id="A0A1I4VCR0"/>
<evidence type="ECO:0000259" key="14">
    <source>
        <dbReference type="Pfam" id="PF02823"/>
    </source>
</evidence>
<evidence type="ECO:0000256" key="10">
    <source>
        <dbReference type="HAMAP-Rule" id="MF_00530"/>
    </source>
</evidence>
<protein>
    <recommendedName>
        <fullName evidence="10">ATP synthase epsilon chain</fullName>
    </recommendedName>
    <alternativeName>
        <fullName evidence="10">ATP synthase F1 sector epsilon subunit</fullName>
    </alternativeName>
    <alternativeName>
        <fullName evidence="10">F-ATPase epsilon subunit</fullName>
    </alternativeName>
</protein>
<dbReference type="OrthoDB" id="9799969at2"/>
<evidence type="ECO:0000256" key="2">
    <source>
        <dbReference type="ARBA" id="ARBA00004202"/>
    </source>
</evidence>
<evidence type="ECO:0000256" key="8">
    <source>
        <dbReference type="ARBA" id="ARBA00023196"/>
    </source>
</evidence>
<sequence>MAEKILLEIVTPERKVVSEMVDIVVAPGEMGEFGVLANHIPFLTKLKIGELRFKVDGRERYVAIMGGYAEVLPDKVTVLASAAEEATDIDVIRARAAKERAERRLKEAKDRLEFARAQAALQRALARLKVAEKAGTAR</sequence>
<dbReference type="Proteomes" id="UP000199611">
    <property type="component" value="Unassembled WGS sequence"/>
</dbReference>
<evidence type="ECO:0000256" key="11">
    <source>
        <dbReference type="RuleBase" id="RU003656"/>
    </source>
</evidence>
<dbReference type="Gene3D" id="1.20.5.440">
    <property type="entry name" value="ATP synthase delta/epsilon subunit, C-terminal domain"/>
    <property type="match status" value="1"/>
</dbReference>
<feature type="domain" description="ATP synthase epsilon subunit C-terminal" evidence="13">
    <location>
        <begin position="88"/>
        <end position="132"/>
    </location>
</feature>
<dbReference type="Pfam" id="PF02823">
    <property type="entry name" value="ATP-synt_DE_N"/>
    <property type="match status" value="1"/>
</dbReference>
<dbReference type="InterPro" id="IPR020547">
    <property type="entry name" value="ATP_synth_F1_esu_C"/>
</dbReference>
<evidence type="ECO:0000259" key="13">
    <source>
        <dbReference type="Pfam" id="PF00401"/>
    </source>
</evidence>
<keyword evidence="10" id="KW-0375">Hydrogen ion transport</keyword>
<dbReference type="GO" id="GO:0045259">
    <property type="term" value="C:proton-transporting ATP synthase complex"/>
    <property type="evidence" value="ECO:0007669"/>
    <property type="project" value="UniProtKB-KW"/>
</dbReference>
<dbReference type="GO" id="GO:0005886">
    <property type="term" value="C:plasma membrane"/>
    <property type="evidence" value="ECO:0007669"/>
    <property type="project" value="UniProtKB-SubCell"/>
</dbReference>
<comment type="similarity">
    <text evidence="3 10 11">Belongs to the ATPase epsilon chain family.</text>
</comment>
<dbReference type="SUPFAM" id="SSF51344">
    <property type="entry name" value="Epsilon subunit of F1F0-ATP synthase N-terminal domain"/>
    <property type="match status" value="1"/>
</dbReference>
<dbReference type="GO" id="GO:0005524">
    <property type="term" value="F:ATP binding"/>
    <property type="evidence" value="ECO:0007669"/>
    <property type="project" value="UniProtKB-UniRule"/>
</dbReference>
<evidence type="ECO:0000256" key="7">
    <source>
        <dbReference type="ARBA" id="ARBA00023136"/>
    </source>
</evidence>
<evidence type="ECO:0000313" key="16">
    <source>
        <dbReference type="Proteomes" id="UP000199611"/>
    </source>
</evidence>
<dbReference type="PANTHER" id="PTHR13822:SF10">
    <property type="entry name" value="ATP SYNTHASE EPSILON CHAIN, CHLOROPLASTIC"/>
    <property type="match status" value="1"/>
</dbReference>
<dbReference type="STRING" id="39841.SAMN05660836_02211"/>
<evidence type="ECO:0000256" key="4">
    <source>
        <dbReference type="ARBA" id="ARBA00011648"/>
    </source>
</evidence>
<reference evidence="15 16" key="1">
    <citation type="submission" date="2016-10" db="EMBL/GenBank/DDBJ databases">
        <authorList>
            <person name="de Groot N.N."/>
        </authorList>
    </citation>
    <scope>NUCLEOTIDE SEQUENCE [LARGE SCALE GENOMIC DNA]</scope>
    <source>
        <strain evidence="15 16">DSM 9990</strain>
    </source>
</reference>
<gene>
    <name evidence="10" type="primary">atpC</name>
    <name evidence="15" type="ORF">SAMN05660836_02211</name>
</gene>
<dbReference type="GO" id="GO:0046933">
    <property type="term" value="F:proton-transporting ATP synthase activity, rotational mechanism"/>
    <property type="evidence" value="ECO:0007669"/>
    <property type="project" value="UniProtKB-UniRule"/>
</dbReference>
<dbReference type="InterPro" id="IPR036771">
    <property type="entry name" value="ATPsynth_dsu/esu_N"/>
</dbReference>
<evidence type="ECO:0000256" key="3">
    <source>
        <dbReference type="ARBA" id="ARBA00005712"/>
    </source>
</evidence>
<dbReference type="NCBIfam" id="TIGR01216">
    <property type="entry name" value="ATP_synt_epsi"/>
    <property type="match status" value="1"/>
</dbReference>
<evidence type="ECO:0000256" key="6">
    <source>
        <dbReference type="ARBA" id="ARBA00023065"/>
    </source>
</evidence>
<dbReference type="NCBIfam" id="NF001846">
    <property type="entry name" value="PRK00571.1-3"/>
    <property type="match status" value="1"/>
</dbReference>
<keyword evidence="7 10" id="KW-0472">Membrane</keyword>
<accession>A0A1I4VCR0</accession>
<dbReference type="PANTHER" id="PTHR13822">
    <property type="entry name" value="ATP SYNTHASE DELTA/EPSILON CHAIN"/>
    <property type="match status" value="1"/>
</dbReference>
<keyword evidence="12" id="KW-0175">Coiled coil</keyword>
<evidence type="ECO:0000256" key="9">
    <source>
        <dbReference type="ARBA" id="ARBA00023310"/>
    </source>
</evidence>
<evidence type="ECO:0000256" key="5">
    <source>
        <dbReference type="ARBA" id="ARBA00022448"/>
    </source>
</evidence>
<dbReference type="HAMAP" id="MF_00530">
    <property type="entry name" value="ATP_synth_epsil_bac"/>
    <property type="match status" value="1"/>
</dbReference>
<dbReference type="InterPro" id="IPR036794">
    <property type="entry name" value="ATP_F1_dsu/esu_C_sf"/>
</dbReference>
<dbReference type="InterPro" id="IPR001469">
    <property type="entry name" value="ATP_synth_F1_dsu/esu"/>
</dbReference>
<organism evidence="15 16">
    <name type="scientific">Thermodesulforhabdus norvegica</name>
    <dbReference type="NCBI Taxonomy" id="39841"/>
    <lineage>
        <taxon>Bacteria</taxon>
        <taxon>Pseudomonadati</taxon>
        <taxon>Thermodesulfobacteriota</taxon>
        <taxon>Syntrophobacteria</taxon>
        <taxon>Syntrophobacterales</taxon>
        <taxon>Thermodesulforhabdaceae</taxon>
        <taxon>Thermodesulforhabdus</taxon>
    </lineage>
</organism>
<evidence type="ECO:0000256" key="12">
    <source>
        <dbReference type="SAM" id="Coils"/>
    </source>
</evidence>
<comment type="subunit">
    <text evidence="4 10 11">F-type ATPases have 2 components, CF(1) - the catalytic core - and CF(0) - the membrane proton channel. CF(1) has five subunits: alpha(3), beta(3), gamma(1), delta(1), epsilon(1). CF(0) has three main subunits: a, b and c.</text>
</comment>
<dbReference type="Gene3D" id="2.60.15.10">
    <property type="entry name" value="F0F1 ATP synthase delta/epsilon subunit, N-terminal"/>
    <property type="match status" value="1"/>
</dbReference>
<dbReference type="EMBL" id="FOUU01000009">
    <property type="protein sequence ID" value="SFM98969.1"/>
    <property type="molecule type" value="Genomic_DNA"/>
</dbReference>
<dbReference type="NCBIfam" id="NF009980">
    <property type="entry name" value="PRK13446.1"/>
    <property type="match status" value="1"/>
</dbReference>
<keyword evidence="16" id="KW-1185">Reference proteome</keyword>
<evidence type="ECO:0000313" key="15">
    <source>
        <dbReference type="EMBL" id="SFM98969.1"/>
    </source>
</evidence>
<keyword evidence="5 10" id="KW-0813">Transport</keyword>
<keyword evidence="8 10" id="KW-0139">CF(1)</keyword>
<dbReference type="SUPFAM" id="SSF46604">
    <property type="entry name" value="Epsilon subunit of F1F0-ATP synthase C-terminal domain"/>
    <property type="match status" value="1"/>
</dbReference>
<proteinExistence type="inferred from homology"/>
<comment type="subcellular location">
    <subcellularLocation>
        <location evidence="2 10">Cell membrane</location>
        <topology evidence="2 10">Peripheral membrane protein</topology>
    </subcellularLocation>
</comment>